<dbReference type="EMBL" id="CP032097">
    <property type="protein sequence ID" value="AXX96277.1"/>
    <property type="molecule type" value="Genomic_DNA"/>
</dbReference>
<proteinExistence type="predicted"/>
<dbReference type="SUPFAM" id="SSF53335">
    <property type="entry name" value="S-adenosyl-L-methionine-dependent methyltransferases"/>
    <property type="match status" value="1"/>
</dbReference>
<feature type="domain" description="Methyltransferase FkbM" evidence="1">
    <location>
        <begin position="197"/>
        <end position="332"/>
    </location>
</feature>
<dbReference type="PANTHER" id="PTHR34203">
    <property type="entry name" value="METHYLTRANSFERASE, FKBM FAMILY PROTEIN"/>
    <property type="match status" value="1"/>
</dbReference>
<dbReference type="Pfam" id="PF05050">
    <property type="entry name" value="Methyltransf_21"/>
    <property type="match status" value="1"/>
</dbReference>
<dbReference type="GO" id="GO:0008168">
    <property type="term" value="F:methyltransferase activity"/>
    <property type="evidence" value="ECO:0007669"/>
    <property type="project" value="UniProtKB-KW"/>
</dbReference>
<sequence length="366" mass="43167">MKYSKDRYILNINDLIKLKEIYIYGTGVSSRKLKDLIEKNNIDLKILGFVDSYKETSISDDIKIYNIKDFKDFNKTIVICTYYEEWIDEIVNLLKNMNFNNYFINMIILDSMYYLNQENYILFKDKIKFINEHLQDEIDREIWNSTINALKNNMDNLLLFENYYLYGNEQYLDCIKINKSDIVIEGGVFDGITSLKIADYLGSDGKLYAFDPLISNEKNELFCNDRIEIIKEALWSENKDLYFINNGAGSYVSENYSENLSFEDCILVKSLTVDYFIKRNNLDKFDFLKLDVEGAELNVLLGAIDSIKKYRPNLAISIYHSLEDFFNIPFYLMSELDDYDFNIRLYSGALKDTVLYAIPKKYKEKL</sequence>
<organism evidence="2 3">
    <name type="scientific">Arcobacter ellisii</name>
    <dbReference type="NCBI Taxonomy" id="913109"/>
    <lineage>
        <taxon>Bacteria</taxon>
        <taxon>Pseudomonadati</taxon>
        <taxon>Campylobacterota</taxon>
        <taxon>Epsilonproteobacteria</taxon>
        <taxon>Campylobacterales</taxon>
        <taxon>Arcobacteraceae</taxon>
        <taxon>Arcobacter</taxon>
    </lineage>
</organism>
<keyword evidence="3" id="KW-1185">Reference proteome</keyword>
<dbReference type="InterPro" id="IPR052514">
    <property type="entry name" value="SAM-dependent_MTase"/>
</dbReference>
<evidence type="ECO:0000259" key="1">
    <source>
        <dbReference type="Pfam" id="PF05050"/>
    </source>
</evidence>
<dbReference type="RefSeq" id="WP_164967211.1">
    <property type="nucleotide sequence ID" value="NZ_CP032097.1"/>
</dbReference>
<dbReference type="PANTHER" id="PTHR34203:SF15">
    <property type="entry name" value="SLL1173 PROTEIN"/>
    <property type="match status" value="1"/>
</dbReference>
<keyword evidence="2" id="KW-0808">Transferase</keyword>
<evidence type="ECO:0000313" key="2">
    <source>
        <dbReference type="EMBL" id="AXX96277.1"/>
    </source>
</evidence>
<reference evidence="2 3" key="1">
    <citation type="submission" date="2018-08" db="EMBL/GenBank/DDBJ databases">
        <title>Complete genome of the Arcobacter ellisii type strain LMG 26155.</title>
        <authorList>
            <person name="Miller W.G."/>
            <person name="Yee E."/>
            <person name="Bono J.L."/>
        </authorList>
    </citation>
    <scope>NUCLEOTIDE SEQUENCE [LARGE SCALE GENOMIC DNA]</scope>
    <source>
        <strain evidence="2 3">LMG 26155</strain>
    </source>
</reference>
<accession>A0ABM6YQV5</accession>
<dbReference type="GO" id="GO:0032259">
    <property type="term" value="P:methylation"/>
    <property type="evidence" value="ECO:0007669"/>
    <property type="project" value="UniProtKB-KW"/>
</dbReference>
<gene>
    <name evidence="2" type="ORF">AELL_2673</name>
</gene>
<name>A0ABM6YQV5_9BACT</name>
<keyword evidence="2" id="KW-0489">Methyltransferase</keyword>
<dbReference type="Gene3D" id="3.40.50.150">
    <property type="entry name" value="Vaccinia Virus protein VP39"/>
    <property type="match status" value="1"/>
</dbReference>
<dbReference type="NCBIfam" id="TIGR01444">
    <property type="entry name" value="fkbM_fam"/>
    <property type="match status" value="1"/>
</dbReference>
<protein>
    <submittedName>
        <fullName evidence="2">Methyltransferase, FkbM family</fullName>
    </submittedName>
</protein>
<dbReference type="Proteomes" id="UP000262582">
    <property type="component" value="Chromosome"/>
</dbReference>
<dbReference type="InterPro" id="IPR006342">
    <property type="entry name" value="FkbM_mtfrase"/>
</dbReference>
<dbReference type="InterPro" id="IPR029063">
    <property type="entry name" value="SAM-dependent_MTases_sf"/>
</dbReference>
<evidence type="ECO:0000313" key="3">
    <source>
        <dbReference type="Proteomes" id="UP000262582"/>
    </source>
</evidence>